<keyword evidence="2" id="KW-1185">Reference proteome</keyword>
<accession>A0A8J3GDY6</accession>
<dbReference type="AlphaFoldDB" id="A0A8J3GDY6"/>
<sequence length="65" mass="7217">MELQSTTGRGFQGTLHVTITAEQFPAITRHCLGDPEFQQLIADNLERVVEEYLNAAEIQVAATKD</sequence>
<dbReference type="Proteomes" id="UP000642829">
    <property type="component" value="Unassembled WGS sequence"/>
</dbReference>
<dbReference type="EMBL" id="BMXG01000007">
    <property type="protein sequence ID" value="GHB99286.1"/>
    <property type="molecule type" value="Genomic_DNA"/>
</dbReference>
<proteinExistence type="predicted"/>
<evidence type="ECO:0000313" key="1">
    <source>
        <dbReference type="EMBL" id="GHB99286.1"/>
    </source>
</evidence>
<reference evidence="1" key="1">
    <citation type="journal article" date="2014" name="Int. J. Syst. Evol. Microbiol.">
        <title>Complete genome sequence of Corynebacterium casei LMG S-19264T (=DSM 44701T), isolated from a smear-ripened cheese.</title>
        <authorList>
            <consortium name="US DOE Joint Genome Institute (JGI-PGF)"/>
            <person name="Walter F."/>
            <person name="Albersmeier A."/>
            <person name="Kalinowski J."/>
            <person name="Ruckert C."/>
        </authorList>
    </citation>
    <scope>NUCLEOTIDE SEQUENCE</scope>
    <source>
        <strain evidence="1">KCTC 12870</strain>
    </source>
</reference>
<comment type="caution">
    <text evidence="1">The sequence shown here is derived from an EMBL/GenBank/DDBJ whole genome shotgun (WGS) entry which is preliminary data.</text>
</comment>
<gene>
    <name evidence="1" type="ORF">GCM10007047_14370</name>
</gene>
<reference evidence="1" key="2">
    <citation type="submission" date="2020-09" db="EMBL/GenBank/DDBJ databases">
        <authorList>
            <person name="Sun Q."/>
            <person name="Kim S."/>
        </authorList>
    </citation>
    <scope>NUCLEOTIDE SEQUENCE</scope>
    <source>
        <strain evidence="1">KCTC 12870</strain>
    </source>
</reference>
<protein>
    <submittedName>
        <fullName evidence="1">Uncharacterized protein</fullName>
    </submittedName>
</protein>
<organism evidence="1 2">
    <name type="scientific">Cerasicoccus arenae</name>
    <dbReference type="NCBI Taxonomy" id="424488"/>
    <lineage>
        <taxon>Bacteria</taxon>
        <taxon>Pseudomonadati</taxon>
        <taxon>Verrucomicrobiota</taxon>
        <taxon>Opitutia</taxon>
        <taxon>Puniceicoccales</taxon>
        <taxon>Cerasicoccaceae</taxon>
        <taxon>Cerasicoccus</taxon>
    </lineage>
</organism>
<evidence type="ECO:0000313" key="2">
    <source>
        <dbReference type="Proteomes" id="UP000642829"/>
    </source>
</evidence>
<dbReference type="RefSeq" id="WP_189513430.1">
    <property type="nucleotide sequence ID" value="NZ_BMXG01000007.1"/>
</dbReference>
<name>A0A8J3GDY6_9BACT</name>